<feature type="coiled-coil region" evidence="1">
    <location>
        <begin position="460"/>
        <end position="487"/>
    </location>
</feature>
<feature type="compositionally biased region" description="Basic and acidic residues" evidence="2">
    <location>
        <begin position="179"/>
        <end position="197"/>
    </location>
</feature>
<evidence type="ECO:0000256" key="2">
    <source>
        <dbReference type="SAM" id="MobiDB-lite"/>
    </source>
</evidence>
<feature type="region of interest" description="Disordered" evidence="2">
    <location>
        <begin position="326"/>
        <end position="404"/>
    </location>
</feature>
<gene>
    <name evidence="3" type="ORF">PF001_g8773</name>
</gene>
<dbReference type="PANTHER" id="PTHR37558:SF1">
    <property type="entry name" value="HTH CENPB-TYPE DOMAIN-CONTAINING PROTEIN"/>
    <property type="match status" value="1"/>
</dbReference>
<feature type="compositionally biased region" description="Acidic residues" evidence="2">
    <location>
        <begin position="368"/>
        <end position="379"/>
    </location>
</feature>
<sequence>MTKQHGPCAYDGCEVLDDEELVVEPCTACQKPVHYFCSNALLDGDLDVRVCSVICRYGCAKAPAASETSKAQYSRSKRKKPTRQTRSKTAPRAGKTLKAPDNSKAGQQQAQQPLRAHDEGFELAAGCASASSSVSLAATTNAAPSGPVILVVGVAHKRRVGSHDAVRLQIILDHQDLDESDETRADREHETRERDGECGSADKPNSSQNKAKNNSKKEKNAKKKPKKCFFTQEADLALFKEMLSLEPYAAEHGFKKQRYHQVADNLSEHLKVKLLDRTVKDRLELLLVEFKLDDQSYRKKSGVSEQYTEHKRLLQDLSDRIRDVEEEKKKKNKKKKDKAAALQTQGEILRDQAVKRRSERDNAATGEAESDEGAEDCSDTGDTSRRAPPPAQGTTKPIANSAGIMGAFMEFQSQNRDDNKQFQRKQLELLESKSSAEASKWEQEFSFKKKQQMIDQTRWKDELQLRREEMQLRRDELQLLRDQFETQQRVRGVAQPEFRLE</sequence>
<feature type="region of interest" description="Disordered" evidence="2">
    <location>
        <begin position="70"/>
        <end position="115"/>
    </location>
</feature>
<evidence type="ECO:0000313" key="3">
    <source>
        <dbReference type="EMBL" id="KAE9313378.1"/>
    </source>
</evidence>
<dbReference type="PANTHER" id="PTHR37558">
    <property type="entry name" value="HTH CENPB-TYPE DOMAIN-CONTAINING PROTEIN"/>
    <property type="match status" value="1"/>
</dbReference>
<evidence type="ECO:0000313" key="4">
    <source>
        <dbReference type="Proteomes" id="UP000437068"/>
    </source>
</evidence>
<protein>
    <submittedName>
        <fullName evidence="3">Uncharacterized protein</fullName>
    </submittedName>
</protein>
<evidence type="ECO:0000256" key="1">
    <source>
        <dbReference type="SAM" id="Coils"/>
    </source>
</evidence>
<feature type="compositionally biased region" description="Low complexity" evidence="2">
    <location>
        <begin position="203"/>
        <end position="212"/>
    </location>
</feature>
<dbReference type="EMBL" id="QXGE01000406">
    <property type="protein sequence ID" value="KAE9313378.1"/>
    <property type="molecule type" value="Genomic_DNA"/>
</dbReference>
<proteinExistence type="predicted"/>
<accession>A0A6A4E4R8</accession>
<dbReference type="AlphaFoldDB" id="A0A6A4E4R8"/>
<organism evidence="3 4">
    <name type="scientific">Phytophthora fragariae</name>
    <dbReference type="NCBI Taxonomy" id="53985"/>
    <lineage>
        <taxon>Eukaryota</taxon>
        <taxon>Sar</taxon>
        <taxon>Stramenopiles</taxon>
        <taxon>Oomycota</taxon>
        <taxon>Peronosporomycetes</taxon>
        <taxon>Peronosporales</taxon>
        <taxon>Peronosporaceae</taxon>
        <taxon>Phytophthora</taxon>
    </lineage>
</organism>
<feature type="region of interest" description="Disordered" evidence="2">
    <location>
        <begin position="179"/>
        <end position="224"/>
    </location>
</feature>
<name>A0A6A4E4R8_9STRA</name>
<feature type="compositionally biased region" description="Basic and acidic residues" evidence="2">
    <location>
        <begin position="348"/>
        <end position="362"/>
    </location>
</feature>
<keyword evidence="1" id="KW-0175">Coiled coil</keyword>
<feature type="compositionally biased region" description="Basic residues" evidence="2">
    <location>
        <begin position="75"/>
        <end position="86"/>
    </location>
</feature>
<dbReference type="Proteomes" id="UP000437068">
    <property type="component" value="Unassembled WGS sequence"/>
</dbReference>
<comment type="caution">
    <text evidence="3">The sequence shown here is derived from an EMBL/GenBank/DDBJ whole genome shotgun (WGS) entry which is preliminary data.</text>
</comment>
<reference evidence="3 4" key="1">
    <citation type="submission" date="2018-08" db="EMBL/GenBank/DDBJ databases">
        <title>Genomic investigation of the strawberry pathogen Phytophthora fragariae indicates pathogenicity is determined by transcriptional variation in three key races.</title>
        <authorList>
            <person name="Adams T.M."/>
            <person name="Armitage A.D."/>
            <person name="Sobczyk M.K."/>
            <person name="Bates H.J."/>
            <person name="Dunwell J.M."/>
            <person name="Nellist C.F."/>
            <person name="Harrison R.J."/>
        </authorList>
    </citation>
    <scope>NUCLEOTIDE SEQUENCE [LARGE SCALE GENOMIC DNA]</scope>
    <source>
        <strain evidence="3 4">A4</strain>
    </source>
</reference>